<evidence type="ECO:0000313" key="2">
    <source>
        <dbReference type="Proteomes" id="UP000198977"/>
    </source>
</evidence>
<dbReference type="Pfam" id="PF07845">
    <property type="entry name" value="DUF1636"/>
    <property type="match status" value="1"/>
</dbReference>
<dbReference type="STRING" id="74348.SAMN04488523_103182"/>
<evidence type="ECO:0000313" key="1">
    <source>
        <dbReference type="EMBL" id="SFD87467.1"/>
    </source>
</evidence>
<keyword evidence="2" id="KW-1185">Reference proteome</keyword>
<accession>A0A1I1VWX5</accession>
<organism evidence="1 2">
    <name type="scientific">Sulfitobacter brevis</name>
    <dbReference type="NCBI Taxonomy" id="74348"/>
    <lineage>
        <taxon>Bacteria</taxon>
        <taxon>Pseudomonadati</taxon>
        <taxon>Pseudomonadota</taxon>
        <taxon>Alphaproteobacteria</taxon>
        <taxon>Rhodobacterales</taxon>
        <taxon>Roseobacteraceae</taxon>
        <taxon>Sulfitobacter</taxon>
    </lineage>
</organism>
<sequence length="100" mass="10594">MKVHVCSSCTHDGAFVKTVQDALADCDVLSVDCMSGCAHAQTVAFHSAGKTAYLFGDITVDDLPALQNFARLYQASSDGNFTDARVLGDLRTKAIARIPG</sequence>
<proteinExistence type="predicted"/>
<dbReference type="OrthoDB" id="8364077at2"/>
<dbReference type="Proteomes" id="UP000198977">
    <property type="component" value="Unassembled WGS sequence"/>
</dbReference>
<protein>
    <recommendedName>
        <fullName evidence="3">Metal-binding protein</fullName>
    </recommendedName>
</protein>
<name>A0A1I1VWX5_9RHOB</name>
<dbReference type="InterPro" id="IPR012863">
    <property type="entry name" value="DUF1636"/>
</dbReference>
<dbReference type="RefSeq" id="WP_093922803.1">
    <property type="nucleotide sequence ID" value="NZ_FOMW01000003.1"/>
</dbReference>
<evidence type="ECO:0008006" key="3">
    <source>
        <dbReference type="Google" id="ProtNLM"/>
    </source>
</evidence>
<dbReference type="AlphaFoldDB" id="A0A1I1VWX5"/>
<gene>
    <name evidence="1" type="ORF">SAMN04488523_103182</name>
</gene>
<reference evidence="1 2" key="1">
    <citation type="submission" date="2016-10" db="EMBL/GenBank/DDBJ databases">
        <authorList>
            <person name="de Groot N.N."/>
        </authorList>
    </citation>
    <scope>NUCLEOTIDE SEQUENCE [LARGE SCALE GENOMIC DNA]</scope>
    <source>
        <strain evidence="1 2">DSM 11443</strain>
    </source>
</reference>
<dbReference type="EMBL" id="FOMW01000003">
    <property type="protein sequence ID" value="SFD87467.1"/>
    <property type="molecule type" value="Genomic_DNA"/>
</dbReference>